<comment type="caution">
    <text evidence="7">The sequence shown here is derived from an EMBL/GenBank/DDBJ whole genome shotgun (WGS) entry which is preliminary data.</text>
</comment>
<evidence type="ECO:0000259" key="5">
    <source>
        <dbReference type="SMART" id="SM00382"/>
    </source>
</evidence>
<name>A0A6N9HMI4_9BURK</name>
<evidence type="ECO:0000256" key="4">
    <source>
        <dbReference type="SAM" id="Phobius"/>
    </source>
</evidence>
<dbReference type="GO" id="GO:0005524">
    <property type="term" value="F:ATP binding"/>
    <property type="evidence" value="ECO:0007669"/>
    <property type="project" value="UniProtKB-KW"/>
</dbReference>
<dbReference type="InterPro" id="IPR045076">
    <property type="entry name" value="MutS"/>
</dbReference>
<sequence length="496" mass="53788">MEYPFSEDAVARYDALAGAQGNGAVDAQTAQDMLLPTYLAAVGAGASIFGRQMLYRRLRRGRDADALSAGRQRVAALLADRAAFDRWTAALQPLRQARAEVTEAIFVPASADAGGVAADSPLPPVPRWPAFIWLLPLAFFASVAASFFWLPALVATTVLSMALMAVQVSHQARIQYWETVAEALQLQLYVHSRQADAPGARQAADLRSRLARGAAEAIPGVAEYANWLMQSNLKRYYRTRSLVRAHAAFLRESYVQVADLDADLALARHLAEQARWCWAEEGWEQEIQLQAVCHPLLAEAQALDLSLEGKSAFISGQNGIGKSTLLRTVGLNLLAARGFGICYAAQARVPNLPLFASMQNEDALADGESLYQSELRRAHELLALSRQPQRAVYIIDEIFRGTNHMESVAAAAAVLDDLAAHGTVLVSSHNVVLARLLEKSCVPLLVQKRGNGLVLTPGVLTETNGLALLAQSGFDPAIERRAREVYKSLTGRLLSA</sequence>
<dbReference type="Proteomes" id="UP000448575">
    <property type="component" value="Unassembled WGS sequence"/>
</dbReference>
<accession>A0A6N9HMI4</accession>
<keyword evidence="4" id="KW-1133">Transmembrane helix</keyword>
<keyword evidence="1" id="KW-0547">Nucleotide-binding</keyword>
<feature type="domain" description="AAA+ ATPase" evidence="5">
    <location>
        <begin position="308"/>
        <end position="451"/>
    </location>
</feature>
<keyword evidence="8" id="KW-1185">Reference proteome</keyword>
<proteinExistence type="predicted"/>
<dbReference type="GO" id="GO:0140664">
    <property type="term" value="F:ATP-dependent DNA damage sensor activity"/>
    <property type="evidence" value="ECO:0007669"/>
    <property type="project" value="InterPro"/>
</dbReference>
<evidence type="ECO:0000256" key="1">
    <source>
        <dbReference type="ARBA" id="ARBA00022741"/>
    </source>
</evidence>
<dbReference type="GO" id="GO:0030983">
    <property type="term" value="F:mismatched DNA binding"/>
    <property type="evidence" value="ECO:0007669"/>
    <property type="project" value="InterPro"/>
</dbReference>
<organism evidence="7 8">
    <name type="scientific">Pseudoduganella guangdongensis</name>
    <dbReference type="NCBI Taxonomy" id="2692179"/>
    <lineage>
        <taxon>Bacteria</taxon>
        <taxon>Pseudomonadati</taxon>
        <taxon>Pseudomonadota</taxon>
        <taxon>Betaproteobacteria</taxon>
        <taxon>Burkholderiales</taxon>
        <taxon>Oxalobacteraceae</taxon>
        <taxon>Telluria group</taxon>
        <taxon>Pseudoduganella</taxon>
    </lineage>
</organism>
<dbReference type="GO" id="GO:0006298">
    <property type="term" value="P:mismatch repair"/>
    <property type="evidence" value="ECO:0007669"/>
    <property type="project" value="InterPro"/>
</dbReference>
<dbReference type="Pfam" id="PF00488">
    <property type="entry name" value="MutS_V"/>
    <property type="match status" value="1"/>
</dbReference>
<keyword evidence="3" id="KW-0238">DNA-binding</keyword>
<dbReference type="InterPro" id="IPR000432">
    <property type="entry name" value="DNA_mismatch_repair_MutS_C"/>
</dbReference>
<feature type="transmembrane region" description="Helical" evidence="4">
    <location>
        <begin position="130"/>
        <end position="150"/>
    </location>
</feature>
<dbReference type="GO" id="GO:0005829">
    <property type="term" value="C:cytosol"/>
    <property type="evidence" value="ECO:0007669"/>
    <property type="project" value="TreeGrafter"/>
</dbReference>
<dbReference type="PANTHER" id="PTHR11361:SF99">
    <property type="entry name" value="DNA MISMATCH REPAIR PROTEIN"/>
    <property type="match status" value="1"/>
</dbReference>
<reference evidence="7 8" key="1">
    <citation type="submission" date="2019-12" db="EMBL/GenBank/DDBJ databases">
        <title>Novel species isolated from a subtropical stream in China.</title>
        <authorList>
            <person name="Lu H."/>
        </authorList>
    </citation>
    <scope>NUCLEOTIDE SEQUENCE [LARGE SCALE GENOMIC DNA]</scope>
    <source>
        <strain evidence="7 8">DS3</strain>
    </source>
</reference>
<dbReference type="RefSeq" id="WP_161027732.1">
    <property type="nucleotide sequence ID" value="NZ_WWCJ01000020.1"/>
</dbReference>
<feature type="transmembrane region" description="Helical" evidence="4">
    <location>
        <begin position="33"/>
        <end position="50"/>
    </location>
</feature>
<dbReference type="SMART" id="SM00382">
    <property type="entry name" value="AAA"/>
    <property type="match status" value="1"/>
</dbReference>
<evidence type="ECO:0000256" key="3">
    <source>
        <dbReference type="ARBA" id="ARBA00023125"/>
    </source>
</evidence>
<feature type="domain" description="DNA mismatch repair proteins mutS family" evidence="6">
    <location>
        <begin position="309"/>
        <end position="487"/>
    </location>
</feature>
<dbReference type="SUPFAM" id="SSF52540">
    <property type="entry name" value="P-loop containing nucleoside triphosphate hydrolases"/>
    <property type="match status" value="1"/>
</dbReference>
<dbReference type="InterPro" id="IPR003593">
    <property type="entry name" value="AAA+_ATPase"/>
</dbReference>
<dbReference type="Gene3D" id="3.40.50.300">
    <property type="entry name" value="P-loop containing nucleotide triphosphate hydrolases"/>
    <property type="match status" value="1"/>
</dbReference>
<keyword evidence="2" id="KW-0067">ATP-binding</keyword>
<protein>
    <submittedName>
        <fullName evidence="7">DNA mismatch repair protein MutS</fullName>
    </submittedName>
</protein>
<evidence type="ECO:0000259" key="6">
    <source>
        <dbReference type="SMART" id="SM00534"/>
    </source>
</evidence>
<dbReference type="PANTHER" id="PTHR11361">
    <property type="entry name" value="DNA MISMATCH REPAIR PROTEIN MUTS FAMILY MEMBER"/>
    <property type="match status" value="1"/>
</dbReference>
<dbReference type="InterPro" id="IPR027417">
    <property type="entry name" value="P-loop_NTPase"/>
</dbReference>
<keyword evidence="4" id="KW-0812">Transmembrane</keyword>
<evidence type="ECO:0000313" key="8">
    <source>
        <dbReference type="Proteomes" id="UP000448575"/>
    </source>
</evidence>
<keyword evidence="4" id="KW-0472">Membrane</keyword>
<evidence type="ECO:0000256" key="2">
    <source>
        <dbReference type="ARBA" id="ARBA00022840"/>
    </source>
</evidence>
<dbReference type="EMBL" id="WWCJ01000020">
    <property type="protein sequence ID" value="MYN04774.1"/>
    <property type="molecule type" value="Genomic_DNA"/>
</dbReference>
<gene>
    <name evidence="7" type="ORF">GTP41_22015</name>
</gene>
<dbReference type="AlphaFoldDB" id="A0A6N9HMI4"/>
<dbReference type="SMART" id="SM00534">
    <property type="entry name" value="MUTSac"/>
    <property type="match status" value="1"/>
</dbReference>
<evidence type="ECO:0000313" key="7">
    <source>
        <dbReference type="EMBL" id="MYN04774.1"/>
    </source>
</evidence>